<evidence type="ECO:0000313" key="3">
    <source>
        <dbReference type="Proteomes" id="UP000266340"/>
    </source>
</evidence>
<keyword evidence="1" id="KW-1133">Transmembrane helix</keyword>
<dbReference type="Proteomes" id="UP000266340">
    <property type="component" value="Unassembled WGS sequence"/>
</dbReference>
<dbReference type="AlphaFoldDB" id="A0A398CIA5"/>
<feature type="transmembrane region" description="Helical" evidence="1">
    <location>
        <begin position="12"/>
        <end position="37"/>
    </location>
</feature>
<reference evidence="2 3" key="1">
    <citation type="submission" date="2018-09" db="EMBL/GenBank/DDBJ databases">
        <title>Cohnella cavernae sp. nov., isolated from a karst cave.</title>
        <authorList>
            <person name="Zhu H."/>
        </authorList>
    </citation>
    <scope>NUCLEOTIDE SEQUENCE [LARGE SCALE GENOMIC DNA]</scope>
    <source>
        <strain evidence="2 3">K2E09-144</strain>
    </source>
</reference>
<keyword evidence="3" id="KW-1185">Reference proteome</keyword>
<protein>
    <submittedName>
        <fullName evidence="2">Uncharacterized protein</fullName>
    </submittedName>
</protein>
<feature type="transmembrane region" description="Helical" evidence="1">
    <location>
        <begin position="43"/>
        <end position="67"/>
    </location>
</feature>
<dbReference type="RefSeq" id="WP_119150513.1">
    <property type="nucleotide sequence ID" value="NZ_JBHSOV010000048.1"/>
</dbReference>
<evidence type="ECO:0000256" key="1">
    <source>
        <dbReference type="SAM" id="Phobius"/>
    </source>
</evidence>
<keyword evidence="1" id="KW-0472">Membrane</keyword>
<name>A0A398CIA5_9BACL</name>
<feature type="transmembrane region" description="Helical" evidence="1">
    <location>
        <begin position="105"/>
        <end position="126"/>
    </location>
</feature>
<gene>
    <name evidence="2" type="ORF">D3H35_17390</name>
</gene>
<evidence type="ECO:0000313" key="2">
    <source>
        <dbReference type="EMBL" id="RIE02473.1"/>
    </source>
</evidence>
<feature type="transmembrane region" description="Helical" evidence="1">
    <location>
        <begin position="79"/>
        <end position="99"/>
    </location>
</feature>
<keyword evidence="1" id="KW-0812">Transmembrane</keyword>
<sequence length="246" mass="27620">MRGHTFSTFSRMMLLACIIFDLAAIVSFFAIFQWFIVLDPLKSIMMLLVLLSGLMLVNVALVFPGALLRKAGVAYSTAIIFLTLLYAVVSNTLSVIFVFGSGIWYVVWELLALAVFLCLFAVIGFFSKSASEDMTGEALEQTAKGLLQVRLMEIEEILITKRHEEGMQPVIDSFARLKERIQASTPFMRITNNRAVNDAENKISEKLEYLLASLEASKINPHSFDAQGLIEETRRLVVQREQLIIT</sequence>
<dbReference type="OrthoDB" id="2083561at2"/>
<organism evidence="2 3">
    <name type="scientific">Cohnella faecalis</name>
    <dbReference type="NCBI Taxonomy" id="2315694"/>
    <lineage>
        <taxon>Bacteria</taxon>
        <taxon>Bacillati</taxon>
        <taxon>Bacillota</taxon>
        <taxon>Bacilli</taxon>
        <taxon>Bacillales</taxon>
        <taxon>Paenibacillaceae</taxon>
        <taxon>Cohnella</taxon>
    </lineage>
</organism>
<accession>A0A398CIA5</accession>
<proteinExistence type="predicted"/>
<dbReference type="EMBL" id="QXJM01000039">
    <property type="protein sequence ID" value="RIE02473.1"/>
    <property type="molecule type" value="Genomic_DNA"/>
</dbReference>
<comment type="caution">
    <text evidence="2">The sequence shown here is derived from an EMBL/GenBank/DDBJ whole genome shotgun (WGS) entry which is preliminary data.</text>
</comment>